<dbReference type="SUPFAM" id="SSF56112">
    <property type="entry name" value="Protein kinase-like (PK-like)"/>
    <property type="match status" value="1"/>
</dbReference>
<evidence type="ECO:0000313" key="2">
    <source>
        <dbReference type="EMBL" id="KKT84701.1"/>
    </source>
</evidence>
<dbReference type="AlphaFoldDB" id="A0A0G1KM04"/>
<dbReference type="PROSITE" id="PS50011">
    <property type="entry name" value="PROTEIN_KINASE_DOM"/>
    <property type="match status" value="1"/>
</dbReference>
<evidence type="ECO:0000259" key="1">
    <source>
        <dbReference type="PROSITE" id="PS50011"/>
    </source>
</evidence>
<feature type="domain" description="Protein kinase" evidence="1">
    <location>
        <begin position="23"/>
        <end position="313"/>
    </location>
</feature>
<dbReference type="InterPro" id="IPR002575">
    <property type="entry name" value="Aminoglycoside_PTrfase"/>
</dbReference>
<name>A0A0G1KM04_9BACT</name>
<dbReference type="InterPro" id="IPR000719">
    <property type="entry name" value="Prot_kinase_dom"/>
</dbReference>
<dbReference type="Proteomes" id="UP000034797">
    <property type="component" value="Unassembled WGS sequence"/>
</dbReference>
<proteinExistence type="predicted"/>
<organism evidence="2 3">
    <name type="scientific">Candidatus Collierbacteria bacterium GW2011_GWA2_44_99</name>
    <dbReference type="NCBI Taxonomy" id="1618380"/>
    <lineage>
        <taxon>Bacteria</taxon>
        <taxon>Candidatus Collieribacteriota</taxon>
    </lineage>
</organism>
<gene>
    <name evidence="2" type="ORF">UW84_C0051G0005</name>
</gene>
<dbReference type="GO" id="GO:0004672">
    <property type="term" value="F:protein kinase activity"/>
    <property type="evidence" value="ECO:0007669"/>
    <property type="project" value="InterPro"/>
</dbReference>
<dbReference type="InterPro" id="IPR011009">
    <property type="entry name" value="Kinase-like_dom_sf"/>
</dbReference>
<comment type="caution">
    <text evidence="2">The sequence shown here is derived from an EMBL/GenBank/DDBJ whole genome shotgun (WGS) entry which is preliminary data.</text>
</comment>
<reference evidence="2 3" key="1">
    <citation type="journal article" date="2015" name="Nature">
        <title>rRNA introns, odd ribosomes, and small enigmatic genomes across a large radiation of phyla.</title>
        <authorList>
            <person name="Brown C.T."/>
            <person name="Hug L.A."/>
            <person name="Thomas B.C."/>
            <person name="Sharon I."/>
            <person name="Castelle C.J."/>
            <person name="Singh A."/>
            <person name="Wilkins M.J."/>
            <person name="Williams K.H."/>
            <person name="Banfield J.F."/>
        </authorList>
    </citation>
    <scope>NUCLEOTIDE SEQUENCE [LARGE SCALE GENOMIC DNA]</scope>
</reference>
<evidence type="ECO:0000313" key="3">
    <source>
        <dbReference type="Proteomes" id="UP000034797"/>
    </source>
</evidence>
<sequence>MDTDYREVSDTILREYPNIRPKYLIISKQFFSPTGREYNTFLLQTTDGLLVAKGITKHTNSVSKLDTEWVALKILNGKNVPKLIFKDHRPEQYLLIEFLEGFGAADLLTENTKIEIVFNLIGDALGKIHGVPVNNFGSLVDIQPVIWSEYIKSKFSERMSGIKNLVDKDLFKKTISIFHNLEGLLERENHQPPVVIHRDAYSENFIIAKDFSKALMIDFAMAMGGRPLFDVAKFFTTELFRRPQYRDDFLNSYQRHIPLGTDFFQELTLYILLECAGFIAFNHATNNFSSRDSCITTLKETVGNFGVMKSLLE</sequence>
<protein>
    <recommendedName>
        <fullName evidence="1">Protein kinase domain-containing protein</fullName>
    </recommendedName>
</protein>
<accession>A0A0G1KM04</accession>
<dbReference type="Gene3D" id="3.90.1200.10">
    <property type="match status" value="1"/>
</dbReference>
<dbReference type="EMBL" id="LCJW01000051">
    <property type="protein sequence ID" value="KKT84701.1"/>
    <property type="molecule type" value="Genomic_DNA"/>
</dbReference>
<dbReference type="GO" id="GO:0005524">
    <property type="term" value="F:ATP binding"/>
    <property type="evidence" value="ECO:0007669"/>
    <property type="project" value="InterPro"/>
</dbReference>
<dbReference type="Pfam" id="PF01636">
    <property type="entry name" value="APH"/>
    <property type="match status" value="1"/>
</dbReference>